<feature type="coiled-coil region" evidence="7">
    <location>
        <begin position="132"/>
        <end position="162"/>
    </location>
</feature>
<dbReference type="InterPro" id="IPR036890">
    <property type="entry name" value="HATPase_C_sf"/>
</dbReference>
<comment type="catalytic activity">
    <reaction evidence="1">
        <text>ATP + protein L-histidine = ADP + protein N-phospho-L-histidine.</text>
        <dbReference type="EC" id="2.7.13.3"/>
    </reaction>
</comment>
<dbReference type="Pfam" id="PF00989">
    <property type="entry name" value="PAS"/>
    <property type="match status" value="1"/>
</dbReference>
<keyword evidence="5" id="KW-0418">Kinase</keyword>
<keyword evidence="4" id="KW-0808">Transferase</keyword>
<evidence type="ECO:0000256" key="1">
    <source>
        <dbReference type="ARBA" id="ARBA00000085"/>
    </source>
</evidence>
<evidence type="ECO:0000259" key="8">
    <source>
        <dbReference type="PROSITE" id="PS50109"/>
    </source>
</evidence>
<dbReference type="Proteomes" id="UP000198337">
    <property type="component" value="Unassembled WGS sequence"/>
</dbReference>
<evidence type="ECO:0000313" key="10">
    <source>
        <dbReference type="EMBL" id="SNR71149.1"/>
    </source>
</evidence>
<evidence type="ECO:0000256" key="3">
    <source>
        <dbReference type="ARBA" id="ARBA00022553"/>
    </source>
</evidence>
<dbReference type="Gene3D" id="3.30.450.20">
    <property type="entry name" value="PAS domain"/>
    <property type="match status" value="1"/>
</dbReference>
<dbReference type="InterPro" id="IPR000014">
    <property type="entry name" value="PAS"/>
</dbReference>
<dbReference type="SUPFAM" id="SSF55874">
    <property type="entry name" value="ATPase domain of HSP90 chaperone/DNA topoisomerase II/histidine kinase"/>
    <property type="match status" value="1"/>
</dbReference>
<dbReference type="PANTHER" id="PTHR42878:SF15">
    <property type="entry name" value="BACTERIOPHYTOCHROME"/>
    <property type="match status" value="1"/>
</dbReference>
<keyword evidence="11" id="KW-1185">Reference proteome</keyword>
<dbReference type="InterPro" id="IPR005467">
    <property type="entry name" value="His_kinase_dom"/>
</dbReference>
<dbReference type="EC" id="2.7.13.3" evidence="2"/>
<name>A0ABY1SLF6_9FLAO</name>
<gene>
    <name evidence="10" type="ORF">SAMN04488009_3341</name>
</gene>
<dbReference type="InterPro" id="IPR003661">
    <property type="entry name" value="HisK_dim/P_dom"/>
</dbReference>
<dbReference type="Pfam" id="PF02518">
    <property type="entry name" value="HATPase_c"/>
    <property type="match status" value="1"/>
</dbReference>
<dbReference type="InterPro" id="IPR036097">
    <property type="entry name" value="HisK_dim/P_sf"/>
</dbReference>
<keyword evidence="3" id="KW-0597">Phosphoprotein</keyword>
<dbReference type="InterPro" id="IPR004358">
    <property type="entry name" value="Sig_transdc_His_kin-like_C"/>
</dbReference>
<dbReference type="SUPFAM" id="SSF55785">
    <property type="entry name" value="PYP-like sensor domain (PAS domain)"/>
    <property type="match status" value="1"/>
</dbReference>
<keyword evidence="7" id="KW-0175">Coiled coil</keyword>
<dbReference type="PRINTS" id="PR00344">
    <property type="entry name" value="BCTRLSENSOR"/>
</dbReference>
<evidence type="ECO:0000256" key="7">
    <source>
        <dbReference type="SAM" id="Coils"/>
    </source>
</evidence>
<protein>
    <recommendedName>
        <fullName evidence="2">histidine kinase</fullName>
        <ecNumber evidence="2">2.7.13.3</ecNumber>
    </recommendedName>
</protein>
<sequence length="371" mass="41831">MFNVVLVKMVKNSIDEINNDIKSAFFENAHSPFVILDGDMNFVGVNHAGAKTLGINKENFIGKNLLDIFPYLEGTKRYDAYKKVIETGVPIGFDELLFKGANVEFKFMVRAFKIGEYLGVSTLDVTSLVETIAKLKSTQTSLKEVNQNLQRKNQELKDFSYVAAHDLRAPLTNLKSLLEMVLTADPGSTEIYPVVEKMQVVTKVMCDKIRALNQVISIKSNFSEYTEEMVFADVIGKIKLSHSQEIIEGRTIIKEDFSSCPSIEYNPVQLESILQNLMSNALKYRHHNRKLSIRISTKKVNGKTILTFKDNGLGFDQNLADKIFLLFKRMHTHVEGLGIGLYIMNSIVSENGGKIEVSSKKNKGTEFRIQL</sequence>
<dbReference type="NCBIfam" id="TIGR00229">
    <property type="entry name" value="sensory_box"/>
    <property type="match status" value="1"/>
</dbReference>
<dbReference type="EMBL" id="FZNV01000006">
    <property type="protein sequence ID" value="SNR71149.1"/>
    <property type="molecule type" value="Genomic_DNA"/>
</dbReference>
<dbReference type="Gene3D" id="3.30.565.10">
    <property type="entry name" value="Histidine kinase-like ATPase, C-terminal domain"/>
    <property type="match status" value="1"/>
</dbReference>
<feature type="domain" description="Histidine kinase" evidence="8">
    <location>
        <begin position="162"/>
        <end position="371"/>
    </location>
</feature>
<dbReference type="InterPro" id="IPR050351">
    <property type="entry name" value="BphY/WalK/GraS-like"/>
</dbReference>
<comment type="caution">
    <text evidence="10">The sequence shown here is derived from an EMBL/GenBank/DDBJ whole genome shotgun (WGS) entry which is preliminary data.</text>
</comment>
<dbReference type="CDD" id="cd00082">
    <property type="entry name" value="HisKA"/>
    <property type="match status" value="1"/>
</dbReference>
<reference evidence="10 11" key="1">
    <citation type="submission" date="2017-06" db="EMBL/GenBank/DDBJ databases">
        <authorList>
            <person name="Varghese N."/>
            <person name="Submissions S."/>
        </authorList>
    </citation>
    <scope>NUCLEOTIDE SEQUENCE [LARGE SCALE GENOMIC DNA]</scope>
    <source>
        <strain evidence="10 11">DSM 19840</strain>
    </source>
</reference>
<evidence type="ECO:0000256" key="4">
    <source>
        <dbReference type="ARBA" id="ARBA00022679"/>
    </source>
</evidence>
<dbReference type="CDD" id="cd00130">
    <property type="entry name" value="PAS"/>
    <property type="match status" value="1"/>
</dbReference>
<accession>A0ABY1SLF6</accession>
<proteinExistence type="predicted"/>
<keyword evidence="6" id="KW-0472">Membrane</keyword>
<dbReference type="SMART" id="SM00091">
    <property type="entry name" value="PAS"/>
    <property type="match status" value="1"/>
</dbReference>
<feature type="domain" description="PAS" evidence="9">
    <location>
        <begin position="26"/>
        <end position="88"/>
    </location>
</feature>
<dbReference type="Gene3D" id="1.10.287.130">
    <property type="match status" value="1"/>
</dbReference>
<dbReference type="InterPro" id="IPR003594">
    <property type="entry name" value="HATPase_dom"/>
</dbReference>
<dbReference type="PROSITE" id="PS50109">
    <property type="entry name" value="HIS_KIN"/>
    <property type="match status" value="1"/>
</dbReference>
<dbReference type="InterPro" id="IPR035965">
    <property type="entry name" value="PAS-like_dom_sf"/>
</dbReference>
<evidence type="ECO:0000256" key="2">
    <source>
        <dbReference type="ARBA" id="ARBA00012438"/>
    </source>
</evidence>
<evidence type="ECO:0000256" key="5">
    <source>
        <dbReference type="ARBA" id="ARBA00022777"/>
    </source>
</evidence>
<dbReference type="SUPFAM" id="SSF47384">
    <property type="entry name" value="Homodimeric domain of signal transducing histidine kinase"/>
    <property type="match status" value="1"/>
</dbReference>
<evidence type="ECO:0000313" key="11">
    <source>
        <dbReference type="Proteomes" id="UP000198337"/>
    </source>
</evidence>
<dbReference type="PANTHER" id="PTHR42878">
    <property type="entry name" value="TWO-COMPONENT HISTIDINE KINASE"/>
    <property type="match status" value="1"/>
</dbReference>
<dbReference type="SMART" id="SM00387">
    <property type="entry name" value="HATPase_c"/>
    <property type="match status" value="1"/>
</dbReference>
<evidence type="ECO:0000259" key="9">
    <source>
        <dbReference type="PROSITE" id="PS50112"/>
    </source>
</evidence>
<dbReference type="InterPro" id="IPR013767">
    <property type="entry name" value="PAS_fold"/>
</dbReference>
<evidence type="ECO:0000256" key="6">
    <source>
        <dbReference type="ARBA" id="ARBA00023136"/>
    </source>
</evidence>
<organism evidence="10 11">
    <name type="scientific">Maribacter sedimenticola</name>
    <dbReference type="NCBI Taxonomy" id="228956"/>
    <lineage>
        <taxon>Bacteria</taxon>
        <taxon>Pseudomonadati</taxon>
        <taxon>Bacteroidota</taxon>
        <taxon>Flavobacteriia</taxon>
        <taxon>Flavobacteriales</taxon>
        <taxon>Flavobacteriaceae</taxon>
        <taxon>Maribacter</taxon>
    </lineage>
</organism>
<dbReference type="PROSITE" id="PS50112">
    <property type="entry name" value="PAS"/>
    <property type="match status" value="1"/>
</dbReference>